<keyword evidence="2" id="KW-1185">Reference proteome</keyword>
<dbReference type="EnsemblMetazoa" id="GBRI017224-RA">
    <property type="protein sequence ID" value="GBRI017224-PA"/>
    <property type="gene ID" value="GBRI017224"/>
</dbReference>
<organism evidence="1 2">
    <name type="scientific">Glossina brevipalpis</name>
    <dbReference type="NCBI Taxonomy" id="37001"/>
    <lineage>
        <taxon>Eukaryota</taxon>
        <taxon>Metazoa</taxon>
        <taxon>Ecdysozoa</taxon>
        <taxon>Arthropoda</taxon>
        <taxon>Hexapoda</taxon>
        <taxon>Insecta</taxon>
        <taxon>Pterygota</taxon>
        <taxon>Neoptera</taxon>
        <taxon>Endopterygota</taxon>
        <taxon>Diptera</taxon>
        <taxon>Brachycera</taxon>
        <taxon>Muscomorpha</taxon>
        <taxon>Hippoboscoidea</taxon>
        <taxon>Glossinidae</taxon>
        <taxon>Glossina</taxon>
    </lineage>
</organism>
<dbReference type="AlphaFoldDB" id="A0A1A9WF15"/>
<reference evidence="2" key="1">
    <citation type="submission" date="2014-03" db="EMBL/GenBank/DDBJ databases">
        <authorList>
            <person name="Aksoy S."/>
            <person name="Warren W."/>
            <person name="Wilson R.K."/>
        </authorList>
    </citation>
    <scope>NUCLEOTIDE SEQUENCE [LARGE SCALE GENOMIC DNA]</scope>
    <source>
        <strain evidence="2">IAEA</strain>
    </source>
</reference>
<reference evidence="1" key="2">
    <citation type="submission" date="2020-05" db="UniProtKB">
        <authorList>
            <consortium name="EnsemblMetazoa"/>
        </authorList>
    </citation>
    <scope>IDENTIFICATION</scope>
    <source>
        <strain evidence="1">IAEA</strain>
    </source>
</reference>
<name>A0A1A9WF15_9MUSC</name>
<dbReference type="VEuPathDB" id="VectorBase:GBRI017224"/>
<protein>
    <submittedName>
        <fullName evidence="1">Uncharacterized protein</fullName>
    </submittedName>
</protein>
<dbReference type="Proteomes" id="UP000091820">
    <property type="component" value="Unassembled WGS sequence"/>
</dbReference>
<evidence type="ECO:0000313" key="2">
    <source>
        <dbReference type="Proteomes" id="UP000091820"/>
    </source>
</evidence>
<evidence type="ECO:0000313" key="1">
    <source>
        <dbReference type="EnsemblMetazoa" id="GBRI017224-PA"/>
    </source>
</evidence>
<proteinExistence type="predicted"/>
<sequence>MKKVECQYVPCLAKTRTTADRSQPVGCVSDASDVELTSPIHVMSLSILSLFAVNNWTVNALGNKPKVSSPVANNPVVNIQASDANMNGNSIVRNGPYRVSFVDAIRMPPPIGKD</sequence>
<accession>A0A1A9WF15</accession>